<evidence type="ECO:0000256" key="8">
    <source>
        <dbReference type="ARBA" id="ARBA00043025"/>
    </source>
</evidence>
<evidence type="ECO:0000259" key="12">
    <source>
        <dbReference type="Pfam" id="PF22725"/>
    </source>
</evidence>
<accession>A0A7M7NZH0</accession>
<organism evidence="13 14">
    <name type="scientific">Strongylocentrotus purpuratus</name>
    <name type="common">Purple sea urchin</name>
    <dbReference type="NCBI Taxonomy" id="7668"/>
    <lineage>
        <taxon>Eukaryota</taxon>
        <taxon>Metazoa</taxon>
        <taxon>Echinodermata</taxon>
        <taxon>Eleutherozoa</taxon>
        <taxon>Echinozoa</taxon>
        <taxon>Echinoidea</taxon>
        <taxon>Euechinoidea</taxon>
        <taxon>Echinacea</taxon>
        <taxon>Camarodonta</taxon>
        <taxon>Echinidea</taxon>
        <taxon>Strongylocentrotidae</taxon>
        <taxon>Strongylocentrotus</taxon>
    </lineage>
</organism>
<feature type="domain" description="GFO/IDH/MocA-like oxidoreductase" evidence="12">
    <location>
        <begin position="131"/>
        <end position="245"/>
    </location>
</feature>
<dbReference type="Gene3D" id="3.40.50.720">
    <property type="entry name" value="NAD(P)-binding Rossmann-like Domain"/>
    <property type="match status" value="1"/>
</dbReference>
<dbReference type="PANTHER" id="PTHR22604:SF105">
    <property type="entry name" value="TRANS-1,2-DIHYDROBENZENE-1,2-DIOL DEHYDROGENASE"/>
    <property type="match status" value="1"/>
</dbReference>
<dbReference type="Proteomes" id="UP000007110">
    <property type="component" value="Unassembled WGS sequence"/>
</dbReference>
<dbReference type="OMA" id="DCGMWAA"/>
<evidence type="ECO:0000256" key="1">
    <source>
        <dbReference type="ARBA" id="ARBA00010928"/>
    </source>
</evidence>
<evidence type="ECO:0000256" key="7">
    <source>
        <dbReference type="ARBA" id="ARBA00042988"/>
    </source>
</evidence>
<comment type="catalytic activity">
    <reaction evidence="9">
        <text>(1R,2R)-1,2-dihydrobenzene-1,2-diol + NADP(+) = catechol + NADPH + H(+)</text>
        <dbReference type="Rhea" id="RHEA:16729"/>
        <dbReference type="ChEBI" id="CHEBI:10702"/>
        <dbReference type="ChEBI" id="CHEBI:15378"/>
        <dbReference type="ChEBI" id="CHEBI:18135"/>
        <dbReference type="ChEBI" id="CHEBI:57783"/>
        <dbReference type="ChEBI" id="CHEBI:58349"/>
        <dbReference type="EC" id="1.3.1.20"/>
    </reaction>
</comment>
<evidence type="ECO:0000256" key="5">
    <source>
        <dbReference type="ARBA" id="ARBA00040603"/>
    </source>
</evidence>
<dbReference type="OrthoDB" id="2129491at2759"/>
<dbReference type="RefSeq" id="XP_030843848.1">
    <property type="nucleotide sequence ID" value="XM_030987988.1"/>
</dbReference>
<dbReference type="Pfam" id="PF01408">
    <property type="entry name" value="GFO_IDH_MocA"/>
    <property type="match status" value="1"/>
</dbReference>
<dbReference type="Gene3D" id="3.30.360.10">
    <property type="entry name" value="Dihydrodipicolinate Reductase, domain 2"/>
    <property type="match status" value="1"/>
</dbReference>
<dbReference type="InterPro" id="IPR055170">
    <property type="entry name" value="GFO_IDH_MocA-like_dom"/>
</dbReference>
<dbReference type="SUPFAM" id="SSF55347">
    <property type="entry name" value="Glyceraldehyde-3-phosphate dehydrogenase-like, C-terminal domain"/>
    <property type="match status" value="1"/>
</dbReference>
<name>A0A7M7NZH0_STRPU</name>
<evidence type="ECO:0000256" key="2">
    <source>
        <dbReference type="ARBA" id="ARBA00023002"/>
    </source>
</evidence>
<dbReference type="EC" id="1.3.1.20" evidence="3"/>
<evidence type="ECO:0000313" key="13">
    <source>
        <dbReference type="EnsemblMetazoa" id="XP_030843848"/>
    </source>
</evidence>
<evidence type="ECO:0000256" key="4">
    <source>
        <dbReference type="ARBA" id="ARBA00038984"/>
    </source>
</evidence>
<keyword evidence="14" id="KW-1185">Reference proteome</keyword>
<evidence type="ECO:0000259" key="11">
    <source>
        <dbReference type="Pfam" id="PF01408"/>
    </source>
</evidence>
<comment type="catalytic activity">
    <reaction evidence="10">
        <text>D-xylose + NADP(+) = D-xylono-1,5-lactone + NADPH + H(+)</text>
        <dbReference type="Rhea" id="RHEA:22000"/>
        <dbReference type="ChEBI" id="CHEBI:15378"/>
        <dbReference type="ChEBI" id="CHEBI:15867"/>
        <dbReference type="ChEBI" id="CHEBI:53455"/>
        <dbReference type="ChEBI" id="CHEBI:57783"/>
        <dbReference type="ChEBI" id="CHEBI:58349"/>
        <dbReference type="EC" id="1.1.1.179"/>
    </reaction>
</comment>
<proteinExistence type="inferred from homology"/>
<dbReference type="InterPro" id="IPR000683">
    <property type="entry name" value="Gfo/Idh/MocA-like_OxRdtase_N"/>
</dbReference>
<dbReference type="GO" id="GO:0000166">
    <property type="term" value="F:nucleotide binding"/>
    <property type="evidence" value="ECO:0007669"/>
    <property type="project" value="InterPro"/>
</dbReference>
<evidence type="ECO:0000256" key="3">
    <source>
        <dbReference type="ARBA" id="ARBA00038853"/>
    </source>
</evidence>
<dbReference type="EC" id="1.1.1.179" evidence="4"/>
<dbReference type="GO" id="GO:0047837">
    <property type="term" value="F:D-xylose 1-dehydrogenase (NADP+) activity"/>
    <property type="evidence" value="ECO:0007669"/>
    <property type="project" value="UniProtKB-EC"/>
</dbReference>
<dbReference type="InterPro" id="IPR050984">
    <property type="entry name" value="Gfo/Idh/MocA_domain"/>
</dbReference>
<dbReference type="Pfam" id="PF22725">
    <property type="entry name" value="GFO_IDH_MocA_C3"/>
    <property type="match status" value="1"/>
</dbReference>
<dbReference type="EnsemblMetazoa" id="XM_030987989">
    <property type="protein sequence ID" value="XP_030843849"/>
    <property type="gene ID" value="LOC100891256"/>
</dbReference>
<evidence type="ECO:0000256" key="9">
    <source>
        <dbReference type="ARBA" id="ARBA00047423"/>
    </source>
</evidence>
<feature type="domain" description="Gfo/Idh/MocA-like oxidoreductase N-terminal" evidence="11">
    <location>
        <begin position="4"/>
        <end position="122"/>
    </location>
</feature>
<dbReference type="GeneID" id="100891256"/>
<dbReference type="AlphaFoldDB" id="A0A7M7NZH0"/>
<keyword evidence="2" id="KW-0560">Oxidoreductase</keyword>
<evidence type="ECO:0000256" key="6">
    <source>
        <dbReference type="ARBA" id="ARBA00042926"/>
    </source>
</evidence>
<dbReference type="SUPFAM" id="SSF51735">
    <property type="entry name" value="NAD(P)-binding Rossmann-fold domains"/>
    <property type="match status" value="1"/>
</dbReference>
<protein>
    <recommendedName>
        <fullName evidence="5">Trans-1,2-dihydrobenzene-1,2-diol dehydrogenase</fullName>
        <ecNumber evidence="4">1.1.1.179</ecNumber>
        <ecNumber evidence="3">1.3.1.20</ecNumber>
    </recommendedName>
    <alternativeName>
        <fullName evidence="8">D-xylose 1-dehydrogenase</fullName>
    </alternativeName>
    <alternativeName>
        <fullName evidence="7">D-xylose-NADP dehydrogenase</fullName>
    </alternativeName>
    <alternativeName>
        <fullName evidence="6">Dimeric dihydrodiol dehydrogenase</fullName>
    </alternativeName>
</protein>
<comment type="similarity">
    <text evidence="1">Belongs to the Gfo/Idh/MocA family.</text>
</comment>
<evidence type="ECO:0000256" key="10">
    <source>
        <dbReference type="ARBA" id="ARBA00049233"/>
    </source>
</evidence>
<dbReference type="InterPro" id="IPR036291">
    <property type="entry name" value="NAD(P)-bd_dom_sf"/>
</dbReference>
<dbReference type="KEGG" id="spu:100891256"/>
<reference evidence="13" key="2">
    <citation type="submission" date="2021-01" db="UniProtKB">
        <authorList>
            <consortium name="EnsemblMetazoa"/>
        </authorList>
    </citation>
    <scope>IDENTIFICATION</scope>
</reference>
<dbReference type="InParanoid" id="A0A7M7NZH0"/>
<reference evidence="14" key="1">
    <citation type="submission" date="2015-02" db="EMBL/GenBank/DDBJ databases">
        <title>Genome sequencing for Strongylocentrotus purpuratus.</title>
        <authorList>
            <person name="Murali S."/>
            <person name="Liu Y."/>
            <person name="Vee V."/>
            <person name="English A."/>
            <person name="Wang M."/>
            <person name="Skinner E."/>
            <person name="Han Y."/>
            <person name="Muzny D.M."/>
            <person name="Worley K.C."/>
            <person name="Gibbs R.A."/>
        </authorList>
    </citation>
    <scope>NUCLEOTIDE SEQUENCE</scope>
</reference>
<sequence>MKVLRWGICTAGKISQDFSNAICDLKNHKIQAIASRSLEKAQELAGKVGAETTYASYESLAADPNVDIVYIGTVNIAHFPLCKLFLEAKKHVLCEKPLGVHAKEVGQMIDLARKSGVFFMEGIWSRFFPAYDKVRSLLSNGEIGDVKFITGDFCYDGFSIGSSHDKSLGEGAVYDIGVYLVQLATMVFGPNPILVQGVGGLTQTGVDEICSITLKYPNHKIASMVTCIAANSNNVASIVGTKGRINLLDSFQALSKLELVRGFPVPGMFEKEVFEFPHPCSDRPFNYPGSVGFQYQAQAVKQAIDEGKTEHPLMPWSETLAIHKIMDKLRHDVGYYRPDEETEKEKSLLN</sequence>
<evidence type="ECO:0000313" key="14">
    <source>
        <dbReference type="Proteomes" id="UP000007110"/>
    </source>
</evidence>
<dbReference type="RefSeq" id="XP_030843849.1">
    <property type="nucleotide sequence ID" value="XM_030987989.1"/>
</dbReference>
<dbReference type="PANTHER" id="PTHR22604">
    <property type="entry name" value="OXIDOREDUCTASES"/>
    <property type="match status" value="1"/>
</dbReference>
<dbReference type="GO" id="GO:0047115">
    <property type="term" value="F:trans-1,2-dihydrobenzene-1,2-diol dehydrogenase activity"/>
    <property type="evidence" value="ECO:0007669"/>
    <property type="project" value="UniProtKB-EC"/>
</dbReference>
<dbReference type="EnsemblMetazoa" id="XM_030987988">
    <property type="protein sequence ID" value="XP_030843848"/>
    <property type="gene ID" value="LOC100891256"/>
</dbReference>